<dbReference type="InterPro" id="IPR021276">
    <property type="entry name" value="DUF2855"/>
</dbReference>
<sequence length="360" mass="40524">MQPIHCTTIEIQKDALVNVRQVETTIHLDENPNAVLLEVEQFGLSANNITYALLGERFGYWGFFPGSKGYGIIPVWGFAKVVESNTSALTVGERVYGYLPMGSHLLVHADKITAAGFSDNHPQRRSISPVYDHYMRCNADPSFSEAAMAWILTFRPLFTTSFVLAYALVDKLSTDKDKVWLTSASSKTAYGTAQILKALKPELTVIGVTSPPQREFVTQSDCYDEVKTYDEASQGGIENADWILDFAGDQKRLIQWRAGHEDASAKTILIGATDIQAQGLREKTSVGHVFFAPDEVRKYNKEWGPETFQKRYAEHWQDFVKHFSTLLHTQQHHGAQAIVQLYQQFLEGNIKPTDMHVLDF</sequence>
<keyword evidence="2" id="KW-1185">Reference proteome</keyword>
<name>A0ABT7SVQ5_9ALTE</name>
<evidence type="ECO:0000313" key="2">
    <source>
        <dbReference type="Proteomes" id="UP001234343"/>
    </source>
</evidence>
<dbReference type="Pfam" id="PF11017">
    <property type="entry name" value="DUF2855"/>
    <property type="match status" value="1"/>
</dbReference>
<dbReference type="RefSeq" id="WP_289364576.1">
    <property type="nucleotide sequence ID" value="NZ_JAUCBP010000007.1"/>
</dbReference>
<organism evidence="1 2">
    <name type="scientific">Alteromonas arenosi</name>
    <dbReference type="NCBI Taxonomy" id="3055817"/>
    <lineage>
        <taxon>Bacteria</taxon>
        <taxon>Pseudomonadati</taxon>
        <taxon>Pseudomonadota</taxon>
        <taxon>Gammaproteobacteria</taxon>
        <taxon>Alteromonadales</taxon>
        <taxon>Alteromonadaceae</taxon>
        <taxon>Alteromonas/Salinimonas group</taxon>
        <taxon>Alteromonas</taxon>
    </lineage>
</organism>
<accession>A0ABT7SVQ5</accession>
<dbReference type="EMBL" id="JAUCBP010000007">
    <property type="protein sequence ID" value="MDM7860276.1"/>
    <property type="molecule type" value="Genomic_DNA"/>
</dbReference>
<reference evidence="1 2" key="1">
    <citation type="submission" date="2023-06" db="EMBL/GenBank/DDBJ databases">
        <title>Alteromonas sp. ASW11-36 isolated from intertidal sand.</title>
        <authorList>
            <person name="Li Y."/>
        </authorList>
    </citation>
    <scope>NUCLEOTIDE SEQUENCE [LARGE SCALE GENOMIC DNA]</scope>
    <source>
        <strain evidence="1 2">ASW11-36</strain>
    </source>
</reference>
<gene>
    <name evidence="1" type="ORF">QTP81_06685</name>
</gene>
<evidence type="ECO:0000313" key="1">
    <source>
        <dbReference type="EMBL" id="MDM7860276.1"/>
    </source>
</evidence>
<comment type="caution">
    <text evidence="1">The sequence shown here is derived from an EMBL/GenBank/DDBJ whole genome shotgun (WGS) entry which is preliminary data.</text>
</comment>
<protein>
    <submittedName>
        <fullName evidence="1">DUF2855 family protein</fullName>
    </submittedName>
</protein>
<dbReference type="Proteomes" id="UP001234343">
    <property type="component" value="Unassembled WGS sequence"/>
</dbReference>
<proteinExistence type="predicted"/>
<dbReference type="Gene3D" id="3.90.180.10">
    <property type="entry name" value="Medium-chain alcohol dehydrogenases, catalytic domain"/>
    <property type="match status" value="1"/>
</dbReference>